<accession>A0ACD3ZPT8</accession>
<dbReference type="EMBL" id="CP090040">
    <property type="protein sequence ID" value="UPL03094.1"/>
    <property type="molecule type" value="Genomic_DNA"/>
</dbReference>
<proteinExistence type="predicted"/>
<protein>
    <submittedName>
        <fullName evidence="1">Uncharacterized protein</fullName>
    </submittedName>
</protein>
<gene>
    <name evidence="1" type="ORF">LCI18_014028</name>
</gene>
<reference evidence="1" key="1">
    <citation type="submission" date="2021-11" db="EMBL/GenBank/DDBJ databases">
        <title>Fusarium solani-melongenae Genome sequencing and assembly.</title>
        <authorList>
            <person name="Xie S."/>
            <person name="Huang L."/>
            <person name="Zhang X."/>
        </authorList>
    </citation>
    <scope>NUCLEOTIDE SEQUENCE</scope>
    <source>
        <strain evidence="1">CRI 24-3</strain>
    </source>
</reference>
<evidence type="ECO:0000313" key="2">
    <source>
        <dbReference type="Proteomes" id="UP000830768"/>
    </source>
</evidence>
<organism evidence="1 2">
    <name type="scientific">Fusarium solani subsp. cucurbitae</name>
    <name type="common">Neocosmosporum cucurbitae</name>
    <dbReference type="NCBI Taxonomy" id="2747967"/>
    <lineage>
        <taxon>Eukaryota</taxon>
        <taxon>Fungi</taxon>
        <taxon>Dikarya</taxon>
        <taxon>Ascomycota</taxon>
        <taxon>Pezizomycotina</taxon>
        <taxon>Sordariomycetes</taxon>
        <taxon>Hypocreomycetidae</taxon>
        <taxon>Hypocreales</taxon>
        <taxon>Nectriaceae</taxon>
        <taxon>Fusarium</taxon>
        <taxon>Fusarium solani species complex</taxon>
    </lineage>
</organism>
<dbReference type="Proteomes" id="UP000830768">
    <property type="component" value="Chromosome 12"/>
</dbReference>
<keyword evidence="2" id="KW-1185">Reference proteome</keyword>
<name>A0ACD3ZPT8_FUSSC</name>
<evidence type="ECO:0000313" key="1">
    <source>
        <dbReference type="EMBL" id="UPL03094.1"/>
    </source>
</evidence>
<sequence>MASTRSLAYQSLSDASNDIRILIIQPAQNPNDLICCHLEHVTLAASSNYIALSYCWGRPHMTVPVRINGTITFITPSLADALITLRERNYLRVWADAICINQTDMEERSRQVLRMAAIYRSASAVLARPGDADEGDVDTLLHLIAGVEKLLEFDDNYSPLMFQDTRDGQALRRKALRCIIGQVLELREGGPVVDSSFSKSKTSKGKKAWRHIRRKLIDRRWEALARLLGCEYWSRVWIIQELAMAKRLHIVWGSQSFSFGEIAFLVAAFKMLHKARLVGDVLPFNVGFHMGNLVKFQSLQRELTLVPLIKALRMASYSKATDARDKVYSLMGLTYDGAIMFPTPSYGRELDDINREATLRLVQIKNTLDHIVFRSVPPGSWVIDWFNPGTWSNSRALAYLMGETRFNTWYGSLRVWAASGSSRPCVSPKDTYLEVKGTVIDTIRGCSATYDERKLEGTLKSGCREESCSKSISIDRFHQCFSFIDGPNGIVHRRERFFAGISRALAAATPNKQLSDMVEWISCPLNASLTIGGHSLREWFELGQNRWLNWTRLRCEKELDAIYASAHVKKVLQRGMRLGETVKGRVGWFTEYARSGDKVAILAGCSVPVVLRPLMSEKRYMIVGDSIIMGRMKGMEKSTYETESIIQLN</sequence>